<evidence type="ECO:0000313" key="3">
    <source>
        <dbReference type="EnsemblMetazoa" id="HelroP159048"/>
    </source>
</evidence>
<dbReference type="AlphaFoldDB" id="T1ENI8"/>
<evidence type="ECO:0000256" key="1">
    <source>
        <dbReference type="SAM" id="Phobius"/>
    </source>
</evidence>
<evidence type="ECO:0000313" key="4">
    <source>
        <dbReference type="Proteomes" id="UP000015101"/>
    </source>
</evidence>
<name>T1ENI8_HELRO</name>
<reference evidence="4" key="1">
    <citation type="submission" date="2012-12" db="EMBL/GenBank/DDBJ databases">
        <authorList>
            <person name="Hellsten U."/>
            <person name="Grimwood J."/>
            <person name="Chapman J.A."/>
            <person name="Shapiro H."/>
            <person name="Aerts A."/>
            <person name="Otillar R.P."/>
            <person name="Terry A.Y."/>
            <person name="Boore J.L."/>
            <person name="Simakov O."/>
            <person name="Marletaz F."/>
            <person name="Cho S.-J."/>
            <person name="Edsinger-Gonzales E."/>
            <person name="Havlak P."/>
            <person name="Kuo D.-H."/>
            <person name="Larsson T."/>
            <person name="Lv J."/>
            <person name="Arendt D."/>
            <person name="Savage R."/>
            <person name="Osoegawa K."/>
            <person name="de Jong P."/>
            <person name="Lindberg D.R."/>
            <person name="Seaver E.C."/>
            <person name="Weisblat D.A."/>
            <person name="Putnam N.H."/>
            <person name="Grigoriev I.V."/>
            <person name="Rokhsar D.S."/>
        </authorList>
    </citation>
    <scope>NUCLEOTIDE SEQUENCE</scope>
</reference>
<dbReference type="Proteomes" id="UP000015101">
    <property type="component" value="Unassembled WGS sequence"/>
</dbReference>
<dbReference type="EMBL" id="KB095811">
    <property type="protein sequence ID" value="ESO12500.1"/>
    <property type="molecule type" value="Genomic_DNA"/>
</dbReference>
<keyword evidence="4" id="KW-1185">Reference proteome</keyword>
<protein>
    <submittedName>
        <fullName evidence="2 3">Uncharacterized protein</fullName>
    </submittedName>
</protein>
<dbReference type="EnsemblMetazoa" id="HelroT159048">
    <property type="protein sequence ID" value="HelroP159048"/>
    <property type="gene ID" value="HelroG159048"/>
</dbReference>
<evidence type="ECO:0000313" key="2">
    <source>
        <dbReference type="EMBL" id="ESO12500.1"/>
    </source>
</evidence>
<dbReference type="HOGENOM" id="CLU_2136138_0_0_1"/>
<sequence length="113" mass="12803">MCICDVFITYLSEATRRNLSAVLMILQMVGVVFGVTSSVIGYYLKVTNVEMEGLVFETLMETMPEFLFYNGFVMGFMHIISFQGCFGAETPLSSDSFVKVRKTKFNKNSMFIL</sequence>
<proteinExistence type="predicted"/>
<organism evidence="3 4">
    <name type="scientific">Helobdella robusta</name>
    <name type="common">Californian leech</name>
    <dbReference type="NCBI Taxonomy" id="6412"/>
    <lineage>
        <taxon>Eukaryota</taxon>
        <taxon>Metazoa</taxon>
        <taxon>Spiralia</taxon>
        <taxon>Lophotrochozoa</taxon>
        <taxon>Annelida</taxon>
        <taxon>Clitellata</taxon>
        <taxon>Hirudinea</taxon>
        <taxon>Rhynchobdellida</taxon>
        <taxon>Glossiphoniidae</taxon>
        <taxon>Helobdella</taxon>
    </lineage>
</organism>
<dbReference type="CTD" id="20198138"/>
<feature type="transmembrane region" description="Helical" evidence="1">
    <location>
        <begin position="21"/>
        <end position="44"/>
    </location>
</feature>
<keyword evidence="1" id="KW-0812">Transmembrane</keyword>
<reference evidence="3" key="3">
    <citation type="submission" date="2015-06" db="UniProtKB">
        <authorList>
            <consortium name="EnsemblMetazoa"/>
        </authorList>
    </citation>
    <scope>IDENTIFICATION</scope>
</reference>
<accession>T1ENI8</accession>
<dbReference type="RefSeq" id="XP_009009220.1">
    <property type="nucleotide sequence ID" value="XM_009010972.1"/>
</dbReference>
<dbReference type="EMBL" id="AMQM01000180">
    <property type="status" value="NOT_ANNOTATED_CDS"/>
    <property type="molecule type" value="Genomic_DNA"/>
</dbReference>
<dbReference type="GeneID" id="20198138"/>
<reference evidence="2 4" key="2">
    <citation type="journal article" date="2013" name="Nature">
        <title>Insights into bilaterian evolution from three spiralian genomes.</title>
        <authorList>
            <person name="Simakov O."/>
            <person name="Marletaz F."/>
            <person name="Cho S.J."/>
            <person name="Edsinger-Gonzales E."/>
            <person name="Havlak P."/>
            <person name="Hellsten U."/>
            <person name="Kuo D.H."/>
            <person name="Larsson T."/>
            <person name="Lv J."/>
            <person name="Arendt D."/>
            <person name="Savage R."/>
            <person name="Osoegawa K."/>
            <person name="de Jong P."/>
            <person name="Grimwood J."/>
            <person name="Chapman J.A."/>
            <person name="Shapiro H."/>
            <person name="Aerts A."/>
            <person name="Otillar R.P."/>
            <person name="Terry A.Y."/>
            <person name="Boore J.L."/>
            <person name="Grigoriev I.V."/>
            <person name="Lindberg D.R."/>
            <person name="Seaver E.C."/>
            <person name="Weisblat D.A."/>
            <person name="Putnam N.H."/>
            <person name="Rokhsar D.S."/>
        </authorList>
    </citation>
    <scope>NUCLEOTIDE SEQUENCE</scope>
</reference>
<keyword evidence="1" id="KW-0472">Membrane</keyword>
<dbReference type="InParanoid" id="T1ENI8"/>
<dbReference type="KEGG" id="hro:HELRODRAFT_159048"/>
<gene>
    <name evidence="3" type="primary">20198138</name>
    <name evidence="2" type="ORF">HELRODRAFT_159048</name>
</gene>
<keyword evidence="1" id="KW-1133">Transmembrane helix</keyword>
<feature type="transmembrane region" description="Helical" evidence="1">
    <location>
        <begin position="66"/>
        <end position="86"/>
    </location>
</feature>